<dbReference type="CDD" id="cd11033">
    <property type="entry name" value="CYP142-like"/>
    <property type="match status" value="1"/>
</dbReference>
<keyword evidence="2 8" id="KW-0349">Heme</keyword>
<dbReference type="PANTHER" id="PTHR46696:SF1">
    <property type="entry name" value="CYTOCHROME P450 YJIB-RELATED"/>
    <property type="match status" value="1"/>
</dbReference>
<dbReference type="OrthoDB" id="9801155at2"/>
<dbReference type="GO" id="GO:0005506">
    <property type="term" value="F:iron ion binding"/>
    <property type="evidence" value="ECO:0007669"/>
    <property type="project" value="InterPro"/>
</dbReference>
<dbReference type="Pfam" id="PF00067">
    <property type="entry name" value="p450"/>
    <property type="match status" value="1"/>
</dbReference>
<dbReference type="InterPro" id="IPR001128">
    <property type="entry name" value="Cyt_P450"/>
</dbReference>
<evidence type="ECO:0000313" key="9">
    <source>
        <dbReference type="EMBL" id="ALL11894.1"/>
    </source>
</evidence>
<keyword evidence="6 8" id="KW-0503">Monooxygenase</keyword>
<dbReference type="InterPro" id="IPR017972">
    <property type="entry name" value="Cyt_P450_CS"/>
</dbReference>
<dbReference type="KEGG" id="chq:AQ619_00080"/>
<evidence type="ECO:0000256" key="6">
    <source>
        <dbReference type="ARBA" id="ARBA00023033"/>
    </source>
</evidence>
<proteinExistence type="inferred from homology"/>
<dbReference type="EMBL" id="CP013002">
    <property type="protein sequence ID" value="ALL11894.1"/>
    <property type="molecule type" value="Genomic_DNA"/>
</dbReference>
<evidence type="ECO:0000256" key="8">
    <source>
        <dbReference type="RuleBase" id="RU000461"/>
    </source>
</evidence>
<dbReference type="InterPro" id="IPR002397">
    <property type="entry name" value="Cyt_P450_B"/>
</dbReference>
<dbReference type="STRING" id="69395.AQ619_00080"/>
<reference evidence="9 10" key="1">
    <citation type="submission" date="2015-10" db="EMBL/GenBank/DDBJ databases">
        <title>Conservation of the essential genome among Caulobacter and Brevundimonas species.</title>
        <authorList>
            <person name="Scott D."/>
            <person name="Ely B."/>
        </authorList>
    </citation>
    <scope>NUCLEOTIDE SEQUENCE [LARGE SCALE GENOMIC DNA]</scope>
    <source>
        <strain evidence="9 10">CB4</strain>
    </source>
</reference>
<dbReference type="PRINTS" id="PR00359">
    <property type="entry name" value="BP450"/>
</dbReference>
<name>A0A0P0NVF6_9CAUL</name>
<keyword evidence="10" id="KW-1185">Reference proteome</keyword>
<protein>
    <submittedName>
        <fullName evidence="9">Cytochrome</fullName>
    </submittedName>
</protein>
<dbReference type="eggNOG" id="COG2124">
    <property type="taxonomic scope" value="Bacteria"/>
</dbReference>
<evidence type="ECO:0000313" key="10">
    <source>
        <dbReference type="Proteomes" id="UP000056905"/>
    </source>
</evidence>
<dbReference type="Proteomes" id="UP000056905">
    <property type="component" value="Chromosome"/>
</dbReference>
<evidence type="ECO:0000256" key="5">
    <source>
        <dbReference type="ARBA" id="ARBA00023004"/>
    </source>
</evidence>
<evidence type="ECO:0000256" key="4">
    <source>
        <dbReference type="ARBA" id="ARBA00023002"/>
    </source>
</evidence>
<dbReference type="FunFam" id="1.10.630.10:FF:000018">
    <property type="entry name" value="Cytochrome P450 monooxygenase"/>
    <property type="match status" value="1"/>
</dbReference>
<dbReference type="InterPro" id="IPR036396">
    <property type="entry name" value="Cyt_P450_sf"/>
</dbReference>
<dbReference type="PANTHER" id="PTHR46696">
    <property type="entry name" value="P450, PUTATIVE (EUROFUNG)-RELATED"/>
    <property type="match status" value="1"/>
</dbReference>
<dbReference type="GO" id="GO:0004497">
    <property type="term" value="F:monooxygenase activity"/>
    <property type="evidence" value="ECO:0007669"/>
    <property type="project" value="UniProtKB-KW"/>
</dbReference>
<accession>A0A0P0NVF6</accession>
<evidence type="ECO:0000256" key="2">
    <source>
        <dbReference type="ARBA" id="ARBA00022617"/>
    </source>
</evidence>
<dbReference type="GO" id="GO:0016705">
    <property type="term" value="F:oxidoreductase activity, acting on paired donors, with incorporation or reduction of molecular oxygen"/>
    <property type="evidence" value="ECO:0007669"/>
    <property type="project" value="InterPro"/>
</dbReference>
<dbReference type="GO" id="GO:0020037">
    <property type="term" value="F:heme binding"/>
    <property type="evidence" value="ECO:0007669"/>
    <property type="project" value="InterPro"/>
</dbReference>
<sequence>MSDGSIDLSADARAKAWSIPLEDYHVADPVLFQADAMWPYFERMRKEDPVHWSKGDEETGPYWSVTKYNDIMAVDTNHAVFSSDAHLGGITIRNFDEDFVLPMFIAMDPPKHDIQRKTVSPIVSPQNLAKLEGLIRERVNLILDDLPIGEPFDWVDKVSIELTTQMLATLFDFPWEERRKLTRWSDIATASPESGLIESEEARRAELLECLAYFTNLWNERVNATEPGGDLISMLAHGEATRDMPPMEYLGNIILLIVGGNDTTRNSLTGGLYALSKNPEQEAKLRANPELIPSMVSEIIRWQTPLAHMRRTALEDVELAGKTIKKGDKVVMWYVSGNRDDTVIENADSFIIDRENPRRHLSFGFGIHRCVGNRLAEMQLKIVWEEILKRFPKIEVLDEPRRVYSSFVKGYETLTVRIPERV</sequence>
<keyword evidence="5 8" id="KW-0408">Iron</keyword>
<evidence type="ECO:0000256" key="3">
    <source>
        <dbReference type="ARBA" id="ARBA00022723"/>
    </source>
</evidence>
<dbReference type="AlphaFoldDB" id="A0A0P0NVF6"/>
<evidence type="ECO:0000256" key="7">
    <source>
        <dbReference type="ARBA" id="ARBA00043906"/>
    </source>
</evidence>
<dbReference type="RefSeq" id="WP_062142525.1">
    <property type="nucleotide sequence ID" value="NZ_CP013002.1"/>
</dbReference>
<gene>
    <name evidence="9" type="ORF">AQ619_00080</name>
</gene>
<keyword evidence="3 8" id="KW-0479">Metal-binding</keyword>
<comment type="function">
    <text evidence="7">Cytochromes P450 are a group of heme-thiolate monooxygenases. They oxidize a variety of structurally unrelated compounds, including steroids, fatty acids, and xenobiotics.</text>
</comment>
<evidence type="ECO:0000256" key="1">
    <source>
        <dbReference type="ARBA" id="ARBA00010617"/>
    </source>
</evidence>
<dbReference type="SUPFAM" id="SSF48264">
    <property type="entry name" value="Cytochrome P450"/>
    <property type="match status" value="1"/>
</dbReference>
<organism evidence="9 10">
    <name type="scientific">Caulobacter henricii</name>
    <dbReference type="NCBI Taxonomy" id="69395"/>
    <lineage>
        <taxon>Bacteria</taxon>
        <taxon>Pseudomonadati</taxon>
        <taxon>Pseudomonadota</taxon>
        <taxon>Alphaproteobacteria</taxon>
        <taxon>Caulobacterales</taxon>
        <taxon>Caulobacteraceae</taxon>
        <taxon>Caulobacter</taxon>
    </lineage>
</organism>
<dbReference type="Gene3D" id="1.10.630.10">
    <property type="entry name" value="Cytochrome P450"/>
    <property type="match status" value="1"/>
</dbReference>
<comment type="similarity">
    <text evidence="1 8">Belongs to the cytochrome P450 family.</text>
</comment>
<dbReference type="PROSITE" id="PS00086">
    <property type="entry name" value="CYTOCHROME_P450"/>
    <property type="match status" value="1"/>
</dbReference>
<keyword evidence="4 8" id="KW-0560">Oxidoreductase</keyword>
<dbReference type="PRINTS" id="PR00385">
    <property type="entry name" value="P450"/>
</dbReference>